<organism evidence="2 3">
    <name type="scientific">Meganyctiphanes norvegica</name>
    <name type="common">Northern krill</name>
    <name type="synonym">Thysanopoda norvegica</name>
    <dbReference type="NCBI Taxonomy" id="48144"/>
    <lineage>
        <taxon>Eukaryota</taxon>
        <taxon>Metazoa</taxon>
        <taxon>Ecdysozoa</taxon>
        <taxon>Arthropoda</taxon>
        <taxon>Crustacea</taxon>
        <taxon>Multicrustacea</taxon>
        <taxon>Malacostraca</taxon>
        <taxon>Eumalacostraca</taxon>
        <taxon>Eucarida</taxon>
        <taxon>Euphausiacea</taxon>
        <taxon>Euphausiidae</taxon>
        <taxon>Meganyctiphanes</taxon>
    </lineage>
</organism>
<evidence type="ECO:0008006" key="4">
    <source>
        <dbReference type="Google" id="ProtNLM"/>
    </source>
</evidence>
<gene>
    <name evidence="2" type="ORF">MNOR_LOCUS5439</name>
</gene>
<keyword evidence="1" id="KW-0732">Signal</keyword>
<dbReference type="AlphaFoldDB" id="A0AAV2PW77"/>
<evidence type="ECO:0000256" key="1">
    <source>
        <dbReference type="SAM" id="SignalP"/>
    </source>
</evidence>
<protein>
    <recommendedName>
        <fullName evidence="4">Secreted protein</fullName>
    </recommendedName>
</protein>
<name>A0AAV2PW77_MEGNR</name>
<sequence>MPYFRCTFFFYVWASITCGGLSSICKVKAVKAHTGDMGDIIWLMIGRDLTLVMTTCLTGRSNNNTSSLLQCLYTTTTIRYTMLYTGTLLVRLDYLQEQTHIETSTD</sequence>
<feature type="signal peptide" evidence="1">
    <location>
        <begin position="1"/>
        <end position="32"/>
    </location>
</feature>
<dbReference type="EMBL" id="CAXKWB010002095">
    <property type="protein sequence ID" value="CAL4066192.1"/>
    <property type="molecule type" value="Genomic_DNA"/>
</dbReference>
<feature type="chain" id="PRO_5043853235" description="Secreted protein" evidence="1">
    <location>
        <begin position="33"/>
        <end position="106"/>
    </location>
</feature>
<proteinExistence type="predicted"/>
<accession>A0AAV2PW77</accession>
<reference evidence="2 3" key="1">
    <citation type="submission" date="2024-05" db="EMBL/GenBank/DDBJ databases">
        <authorList>
            <person name="Wallberg A."/>
        </authorList>
    </citation>
    <scope>NUCLEOTIDE SEQUENCE [LARGE SCALE GENOMIC DNA]</scope>
</reference>
<evidence type="ECO:0000313" key="3">
    <source>
        <dbReference type="Proteomes" id="UP001497623"/>
    </source>
</evidence>
<dbReference type="Proteomes" id="UP001497623">
    <property type="component" value="Unassembled WGS sequence"/>
</dbReference>
<keyword evidence="3" id="KW-1185">Reference proteome</keyword>
<comment type="caution">
    <text evidence="2">The sequence shown here is derived from an EMBL/GenBank/DDBJ whole genome shotgun (WGS) entry which is preliminary data.</text>
</comment>
<evidence type="ECO:0000313" key="2">
    <source>
        <dbReference type="EMBL" id="CAL4066192.1"/>
    </source>
</evidence>